<reference evidence="3" key="1">
    <citation type="submission" date="2016-10" db="EMBL/GenBank/DDBJ databases">
        <authorList>
            <person name="Varghese N."/>
            <person name="Submissions S."/>
        </authorList>
    </citation>
    <scope>NUCLEOTIDE SEQUENCE [LARGE SCALE GENOMIC DNA]</scope>
    <source>
        <strain evidence="3">DSM 18733</strain>
    </source>
</reference>
<evidence type="ECO:0008006" key="4">
    <source>
        <dbReference type="Google" id="ProtNLM"/>
    </source>
</evidence>
<accession>A0A1H7IFC0</accession>
<dbReference type="Proteomes" id="UP000199421">
    <property type="component" value="Unassembled WGS sequence"/>
</dbReference>
<evidence type="ECO:0000313" key="2">
    <source>
        <dbReference type="EMBL" id="SEK61159.1"/>
    </source>
</evidence>
<evidence type="ECO:0000313" key="3">
    <source>
        <dbReference type="Proteomes" id="UP000199421"/>
    </source>
</evidence>
<dbReference type="RefSeq" id="WP_139202191.1">
    <property type="nucleotide sequence ID" value="NZ_FOAF01000001.1"/>
</dbReference>
<dbReference type="AlphaFoldDB" id="A0A1H7IFC0"/>
<evidence type="ECO:0000256" key="1">
    <source>
        <dbReference type="SAM" id="SignalP"/>
    </source>
</evidence>
<feature type="signal peptide" evidence="1">
    <location>
        <begin position="1"/>
        <end position="24"/>
    </location>
</feature>
<gene>
    <name evidence="2" type="ORF">SAMN05661044_00683</name>
</gene>
<proteinExistence type="predicted"/>
<sequence length="87" mass="9227">MSKSILTPVRVVAMMAVLGTLTSAAVKERSTSGWFTQTGLPGCGGSEFIPGNCVPFSTGVLCTSTVGTATRTWFKDNLCTSPFYRLQ</sequence>
<feature type="chain" id="PRO_5011439872" description="Secreted protein" evidence="1">
    <location>
        <begin position="25"/>
        <end position="87"/>
    </location>
</feature>
<dbReference type="EMBL" id="FOAF01000001">
    <property type="protein sequence ID" value="SEK61159.1"/>
    <property type="molecule type" value="Genomic_DNA"/>
</dbReference>
<name>A0A1H7IFC0_OLID1</name>
<keyword evidence="3" id="KW-1185">Reference proteome</keyword>
<organism evidence="2 3">
    <name type="scientific">Olivibacter domesticus</name>
    <name type="common">Pseudosphingobacterium domesticum</name>
    <dbReference type="NCBI Taxonomy" id="407022"/>
    <lineage>
        <taxon>Bacteria</taxon>
        <taxon>Pseudomonadati</taxon>
        <taxon>Bacteroidota</taxon>
        <taxon>Sphingobacteriia</taxon>
        <taxon>Sphingobacteriales</taxon>
        <taxon>Sphingobacteriaceae</taxon>
        <taxon>Olivibacter</taxon>
    </lineage>
</organism>
<protein>
    <recommendedName>
        <fullName evidence="4">Secreted protein</fullName>
    </recommendedName>
</protein>
<keyword evidence="1" id="KW-0732">Signal</keyword>